<dbReference type="PANTHER" id="PTHR33053">
    <property type="entry name" value="PROTEIN, PUTATIVE-RELATED"/>
    <property type="match status" value="1"/>
</dbReference>
<evidence type="ECO:0008006" key="3">
    <source>
        <dbReference type="Google" id="ProtNLM"/>
    </source>
</evidence>
<organism evidence="1 2">
    <name type="scientific">Trichogramma kaykai</name>
    <dbReference type="NCBI Taxonomy" id="54128"/>
    <lineage>
        <taxon>Eukaryota</taxon>
        <taxon>Metazoa</taxon>
        <taxon>Ecdysozoa</taxon>
        <taxon>Arthropoda</taxon>
        <taxon>Hexapoda</taxon>
        <taxon>Insecta</taxon>
        <taxon>Pterygota</taxon>
        <taxon>Neoptera</taxon>
        <taxon>Endopterygota</taxon>
        <taxon>Hymenoptera</taxon>
        <taxon>Apocrita</taxon>
        <taxon>Proctotrupomorpha</taxon>
        <taxon>Chalcidoidea</taxon>
        <taxon>Trichogrammatidae</taxon>
        <taxon>Trichogramma</taxon>
    </lineage>
</organism>
<reference evidence="1 2" key="1">
    <citation type="journal article" date="2024" name="bioRxiv">
        <title>A reference genome for Trichogramma kaykai: A tiny desert-dwelling parasitoid wasp with competing sex-ratio distorters.</title>
        <authorList>
            <person name="Culotta J."/>
            <person name="Lindsey A.R."/>
        </authorList>
    </citation>
    <scope>NUCLEOTIDE SEQUENCE [LARGE SCALE GENOMIC DNA]</scope>
    <source>
        <strain evidence="1 2">KSX58</strain>
    </source>
</reference>
<protein>
    <recommendedName>
        <fullName evidence="3">DUF4218 domain-containing protein</fullName>
    </recommendedName>
</protein>
<proteinExistence type="predicted"/>
<comment type="caution">
    <text evidence="1">The sequence shown here is derived from an EMBL/GenBank/DDBJ whole genome shotgun (WGS) entry which is preliminary data.</text>
</comment>
<keyword evidence="2" id="KW-1185">Reference proteome</keyword>
<dbReference type="PANTHER" id="PTHR33053:SF25">
    <property type="entry name" value="TRANSPOSASE DOMAIN-CONTAINING PROTEIN"/>
    <property type="match status" value="1"/>
</dbReference>
<name>A0ABD2WFB9_9HYME</name>
<sequence length="558" mass="64633">MDKLLKILRRRVLPNLPKCSKTFLKTSTNIEVIKDINRTDDNDSEFAYIGLEKKLESLVNPNLHDFIIEITINIDGFAPFESSNLTIWPILIKIFHREHEYPPFTTAVYAGKSKPKDINAYLKDFINEINRLGSTGIMIKKKNYKLSIKFFVCDAPARSFLKAIVSQVAFDACERCEVKGKKIDSVTVFLNTKAKKRSDASFRNFETPDHHNATSPLCEIVPPINMVNHFVLDPMHLIYIGCTKRILEFLFQYPASKCPSKFSGSIKKEMERRTDLIIKDIPEDFPRKMRSIKDFTEYKAVEYKFFLLYASVFIFKKLVSRELYDSILLLVSSCRMLSAENALDYVEVARENLKTFVETAPAIYGNTFVSLNVHSLIHVPDDVEFTQCNLNEISAFCFESYLGLVGKYIRFPTHIVAQYCKRIDEKETYLSPLSTDKKVYQILKENNDSILKMTYKNFIFTNSHPNNTVLLKTNSIAVIDRIFKKENIIYIEVRKYSKKINVFEKPMKSSLINMWEISQLASNVEILQLSCIVKKLVKFNMNFTENDEMKIFAVSMLH</sequence>
<evidence type="ECO:0000313" key="1">
    <source>
        <dbReference type="EMBL" id="KAL3391750.1"/>
    </source>
</evidence>
<dbReference type="AlphaFoldDB" id="A0ABD2WFB9"/>
<evidence type="ECO:0000313" key="2">
    <source>
        <dbReference type="Proteomes" id="UP001627154"/>
    </source>
</evidence>
<dbReference type="EMBL" id="JBJJXI010000108">
    <property type="protein sequence ID" value="KAL3391750.1"/>
    <property type="molecule type" value="Genomic_DNA"/>
</dbReference>
<accession>A0ABD2WFB9</accession>
<dbReference type="Proteomes" id="UP001627154">
    <property type="component" value="Unassembled WGS sequence"/>
</dbReference>
<gene>
    <name evidence="1" type="ORF">TKK_013658</name>
</gene>